<dbReference type="Pfam" id="PF07690">
    <property type="entry name" value="MFS_1"/>
    <property type="match status" value="1"/>
</dbReference>
<dbReference type="InterPro" id="IPR052714">
    <property type="entry name" value="MFS_Exporter"/>
</dbReference>
<dbReference type="GeneID" id="14407367"/>
<dbReference type="RefSeq" id="WP_015324921.1">
    <property type="nucleotide sequence ID" value="NC_019977.1"/>
</dbReference>
<dbReference type="InterPro" id="IPR020846">
    <property type="entry name" value="MFS_dom"/>
</dbReference>
<feature type="transmembrane region" description="Helical" evidence="1">
    <location>
        <begin position="49"/>
        <end position="67"/>
    </location>
</feature>
<dbReference type="OrthoDB" id="77371at2157"/>
<sequence precursor="true">MVPKKSKLWTKDFIIISIENLLAFLSFYLLMIVISGYAMSKFDSSPGEAGFSTSIFVIGGLFMRLLIGKWIGQIGYKKTLHAGIIFSFIMTLIYFGVNSLISLLIVRFLHGMSFGIVTTATGTIIANVIPMDRRGEGISYYGLSLTLATALGPFLGMFITQHGSFNMIFVACTITSMISLLIFPFLSSLNKMELTAEQLEKMKGFKFDNFFEPKVIPISMCCMFIYICYSSVVSFLAVYSLEINLVSAASLFFIVYGAVIVITRPAIGRLFDSKGENSIMYPAILIFSIGILLFSQAHHGYTLLLAGAVLGLGFGAIQSSTQAISVKVTPQHRMGLGNSTYFAFTDMGMGIGPLLVGLIIPFFGYRGMYMVMSIVAAVCLLVYYVSHGKKAVVI</sequence>
<dbReference type="InterPro" id="IPR036259">
    <property type="entry name" value="MFS_trans_sf"/>
</dbReference>
<proteinExistence type="predicted"/>
<keyword evidence="1" id="KW-0472">Membrane</keyword>
<dbReference type="EMBL" id="CP003362">
    <property type="protein sequence ID" value="AGB49756.1"/>
    <property type="molecule type" value="Genomic_DNA"/>
</dbReference>
<keyword evidence="1" id="KW-0812">Transmembrane</keyword>
<accession>L0KXA8</accession>
<dbReference type="AlphaFoldDB" id="L0KXA8"/>
<feature type="transmembrane region" description="Helical" evidence="1">
    <location>
        <begin position="341"/>
        <end position="363"/>
    </location>
</feature>
<evidence type="ECO:0000259" key="2">
    <source>
        <dbReference type="PROSITE" id="PS50850"/>
    </source>
</evidence>
<feature type="transmembrane region" description="Helical" evidence="1">
    <location>
        <begin position="215"/>
        <end position="239"/>
    </location>
</feature>
<dbReference type="PANTHER" id="PTHR23531">
    <property type="entry name" value="QUINOLENE RESISTANCE PROTEIN NORA"/>
    <property type="match status" value="1"/>
</dbReference>
<dbReference type="HOGENOM" id="CLU_001265_10_13_2"/>
<dbReference type="SUPFAM" id="SSF103473">
    <property type="entry name" value="MFS general substrate transporter"/>
    <property type="match status" value="1"/>
</dbReference>
<evidence type="ECO:0000313" key="3">
    <source>
        <dbReference type="EMBL" id="AGB49756.1"/>
    </source>
</evidence>
<reference evidence="4" key="1">
    <citation type="submission" date="2012-02" db="EMBL/GenBank/DDBJ databases">
        <title>Complete sequence of chromosome of Methanomethylovorans hollandica DSM 15978.</title>
        <authorList>
            <person name="Lucas S."/>
            <person name="Copeland A."/>
            <person name="Lapidus A."/>
            <person name="Glavina del Rio T."/>
            <person name="Dalin E."/>
            <person name="Tice H."/>
            <person name="Bruce D."/>
            <person name="Goodwin L."/>
            <person name="Pitluck S."/>
            <person name="Peters L."/>
            <person name="Mikhailova N."/>
            <person name="Held B."/>
            <person name="Kyrpides N."/>
            <person name="Mavromatis K."/>
            <person name="Ivanova N."/>
            <person name="Brettin T."/>
            <person name="Detter J.C."/>
            <person name="Han C."/>
            <person name="Larimer F."/>
            <person name="Land M."/>
            <person name="Hauser L."/>
            <person name="Markowitz V."/>
            <person name="Cheng J.-F."/>
            <person name="Hugenholtz P."/>
            <person name="Woyke T."/>
            <person name="Wu D."/>
            <person name="Spring S."/>
            <person name="Schroeder M."/>
            <person name="Brambilla E."/>
            <person name="Klenk H.-P."/>
            <person name="Eisen J.A."/>
        </authorList>
    </citation>
    <scope>NUCLEOTIDE SEQUENCE [LARGE SCALE GENOMIC DNA]</scope>
    <source>
        <strain evidence="4">DSM 15978 / NBRC 107637 / DMS1</strain>
    </source>
</reference>
<feature type="transmembrane region" description="Helical" evidence="1">
    <location>
        <begin position="369"/>
        <end position="386"/>
    </location>
</feature>
<feature type="transmembrane region" description="Helical" evidence="1">
    <location>
        <begin position="301"/>
        <end position="320"/>
    </location>
</feature>
<organism evidence="3 4">
    <name type="scientific">Methanomethylovorans hollandica (strain DSM 15978 / NBRC 107637 / DMS1)</name>
    <dbReference type="NCBI Taxonomy" id="867904"/>
    <lineage>
        <taxon>Archaea</taxon>
        <taxon>Methanobacteriati</taxon>
        <taxon>Methanobacteriota</taxon>
        <taxon>Stenosarchaea group</taxon>
        <taxon>Methanomicrobia</taxon>
        <taxon>Methanosarcinales</taxon>
        <taxon>Methanosarcinaceae</taxon>
        <taxon>Methanomethylovorans</taxon>
    </lineage>
</organism>
<dbReference type="Proteomes" id="UP000010866">
    <property type="component" value="Chromosome"/>
</dbReference>
<feature type="transmembrane region" description="Helical" evidence="1">
    <location>
        <begin position="79"/>
        <end position="97"/>
    </location>
</feature>
<gene>
    <name evidence="3" type="ordered locus">Metho_1558</name>
</gene>
<feature type="transmembrane region" description="Helical" evidence="1">
    <location>
        <begin position="165"/>
        <end position="186"/>
    </location>
</feature>
<feature type="transmembrane region" description="Helical" evidence="1">
    <location>
        <begin position="12"/>
        <end position="37"/>
    </location>
</feature>
<feature type="domain" description="Major facilitator superfamily (MFS) profile" evidence="2">
    <location>
        <begin position="12"/>
        <end position="391"/>
    </location>
</feature>
<protein>
    <submittedName>
        <fullName evidence="3">Arabinose efflux permease family protein</fullName>
    </submittedName>
</protein>
<evidence type="ECO:0000256" key="1">
    <source>
        <dbReference type="SAM" id="Phobius"/>
    </source>
</evidence>
<dbReference type="PANTHER" id="PTHR23531:SF2">
    <property type="entry name" value="PERMEASE"/>
    <property type="match status" value="1"/>
</dbReference>
<keyword evidence="1" id="KW-1133">Transmembrane helix</keyword>
<feature type="transmembrane region" description="Helical" evidence="1">
    <location>
        <begin position="245"/>
        <end position="267"/>
    </location>
</feature>
<feature type="transmembrane region" description="Helical" evidence="1">
    <location>
        <begin position="279"/>
        <end position="295"/>
    </location>
</feature>
<dbReference type="GO" id="GO:0022857">
    <property type="term" value="F:transmembrane transporter activity"/>
    <property type="evidence" value="ECO:0007669"/>
    <property type="project" value="InterPro"/>
</dbReference>
<keyword evidence="4" id="KW-1185">Reference proteome</keyword>
<dbReference type="KEGG" id="mhz:Metho_1558"/>
<dbReference type="Gene3D" id="1.20.1250.20">
    <property type="entry name" value="MFS general substrate transporter like domains"/>
    <property type="match status" value="1"/>
</dbReference>
<name>L0KXA8_METHD</name>
<dbReference type="PROSITE" id="PS50850">
    <property type="entry name" value="MFS"/>
    <property type="match status" value="1"/>
</dbReference>
<dbReference type="InterPro" id="IPR011701">
    <property type="entry name" value="MFS"/>
</dbReference>
<dbReference type="CDD" id="cd17489">
    <property type="entry name" value="MFS_YfcJ_like"/>
    <property type="match status" value="1"/>
</dbReference>
<evidence type="ECO:0000313" key="4">
    <source>
        <dbReference type="Proteomes" id="UP000010866"/>
    </source>
</evidence>
<feature type="transmembrane region" description="Helical" evidence="1">
    <location>
        <begin position="138"/>
        <end position="159"/>
    </location>
</feature>